<evidence type="ECO:0000256" key="3">
    <source>
        <dbReference type="ARBA" id="ARBA00015991"/>
    </source>
</evidence>
<sequence length="90" mass="10397">MRRVYVKIKGRVQGVGFRFFTQTLAIDLNLTGYVKNSYDGSVIIEAQGNDINLNNFLDILKTGNRFANVEDIEISYIDLIDKEKKFKVKY</sequence>
<dbReference type="Pfam" id="PF00708">
    <property type="entry name" value="Acylphosphatase"/>
    <property type="match status" value="1"/>
</dbReference>
<evidence type="ECO:0000256" key="1">
    <source>
        <dbReference type="ARBA" id="ARBA00005614"/>
    </source>
</evidence>
<dbReference type="PANTHER" id="PTHR47268:SF4">
    <property type="entry name" value="ACYLPHOSPHATASE"/>
    <property type="match status" value="1"/>
</dbReference>
<gene>
    <name evidence="9" type="ORF">SAMN04487885_11016</name>
</gene>
<dbReference type="PROSITE" id="PS51160">
    <property type="entry name" value="ACYLPHOSPHATASE_3"/>
    <property type="match status" value="1"/>
</dbReference>
<evidence type="ECO:0000256" key="5">
    <source>
        <dbReference type="PROSITE-ProRule" id="PRU00520"/>
    </source>
</evidence>
<dbReference type="EMBL" id="FOOE01000010">
    <property type="protein sequence ID" value="SFF77520.1"/>
    <property type="molecule type" value="Genomic_DNA"/>
</dbReference>
<feature type="active site" evidence="5">
    <location>
        <position position="36"/>
    </location>
</feature>
<dbReference type="PANTHER" id="PTHR47268">
    <property type="entry name" value="ACYLPHOSPHATASE"/>
    <property type="match status" value="1"/>
</dbReference>
<proteinExistence type="inferred from homology"/>
<dbReference type="STRING" id="1529.SAMN04487885_11016"/>
<comment type="similarity">
    <text evidence="1 7">Belongs to the acylphosphatase family.</text>
</comment>
<accession>A0A1I2LGB6</accession>
<dbReference type="OrthoDB" id="9808093at2"/>
<dbReference type="InterPro" id="IPR036046">
    <property type="entry name" value="Acylphosphatase-like_dom_sf"/>
</dbReference>
<reference evidence="9 10" key="1">
    <citation type="submission" date="2016-10" db="EMBL/GenBank/DDBJ databases">
        <authorList>
            <person name="de Groot N.N."/>
        </authorList>
    </citation>
    <scope>NUCLEOTIDE SEQUENCE [LARGE SCALE GENOMIC DNA]</scope>
    <source>
        <strain evidence="9 10">NLAE-zl-G419</strain>
    </source>
</reference>
<name>A0A1I2LGB6_9CLOT</name>
<dbReference type="PROSITE" id="PS00151">
    <property type="entry name" value="ACYLPHOSPHATASE_2"/>
    <property type="match status" value="1"/>
</dbReference>
<dbReference type="Gene3D" id="3.30.70.100">
    <property type="match status" value="1"/>
</dbReference>
<dbReference type="AlphaFoldDB" id="A0A1I2LGB6"/>
<dbReference type="SUPFAM" id="SSF54975">
    <property type="entry name" value="Acylphosphatase/BLUF domain-like"/>
    <property type="match status" value="1"/>
</dbReference>
<dbReference type="InterPro" id="IPR017968">
    <property type="entry name" value="Acylphosphatase_CS"/>
</dbReference>
<evidence type="ECO:0000313" key="9">
    <source>
        <dbReference type="EMBL" id="SFF77520.1"/>
    </source>
</evidence>
<evidence type="ECO:0000256" key="7">
    <source>
        <dbReference type="RuleBase" id="RU004168"/>
    </source>
</evidence>
<dbReference type="InterPro" id="IPR020456">
    <property type="entry name" value="Acylphosphatase"/>
</dbReference>
<evidence type="ECO:0000259" key="8">
    <source>
        <dbReference type="PROSITE" id="PS51160"/>
    </source>
</evidence>
<dbReference type="Proteomes" id="UP000182135">
    <property type="component" value="Unassembled WGS sequence"/>
</dbReference>
<dbReference type="eggNOG" id="COG1254">
    <property type="taxonomic scope" value="Bacteria"/>
</dbReference>
<evidence type="ECO:0000256" key="2">
    <source>
        <dbReference type="ARBA" id="ARBA00012150"/>
    </source>
</evidence>
<dbReference type="EC" id="3.6.1.7" evidence="2 5"/>
<keyword evidence="10" id="KW-1185">Reference proteome</keyword>
<protein>
    <recommendedName>
        <fullName evidence="3 5">Acylphosphatase</fullName>
        <ecNumber evidence="2 5">3.6.1.7</ecNumber>
    </recommendedName>
</protein>
<dbReference type="PROSITE" id="PS00150">
    <property type="entry name" value="ACYLPHOSPHATASE_1"/>
    <property type="match status" value="1"/>
</dbReference>
<evidence type="ECO:0000256" key="4">
    <source>
        <dbReference type="ARBA" id="ARBA00047645"/>
    </source>
</evidence>
<dbReference type="InterPro" id="IPR001792">
    <property type="entry name" value="Acylphosphatase-like_dom"/>
</dbReference>
<evidence type="ECO:0000313" key="10">
    <source>
        <dbReference type="Proteomes" id="UP000182135"/>
    </source>
</evidence>
<dbReference type="GO" id="GO:0003998">
    <property type="term" value="F:acylphosphatase activity"/>
    <property type="evidence" value="ECO:0007669"/>
    <property type="project" value="UniProtKB-EC"/>
</dbReference>
<evidence type="ECO:0000256" key="6">
    <source>
        <dbReference type="RuleBase" id="RU000553"/>
    </source>
</evidence>
<organism evidence="9 10">
    <name type="scientific">Clostridium cadaveris</name>
    <dbReference type="NCBI Taxonomy" id="1529"/>
    <lineage>
        <taxon>Bacteria</taxon>
        <taxon>Bacillati</taxon>
        <taxon>Bacillota</taxon>
        <taxon>Clostridia</taxon>
        <taxon>Eubacteriales</taxon>
        <taxon>Clostridiaceae</taxon>
        <taxon>Clostridium</taxon>
    </lineage>
</organism>
<feature type="active site" evidence="5">
    <location>
        <position position="18"/>
    </location>
</feature>
<feature type="domain" description="Acylphosphatase-like" evidence="8">
    <location>
        <begin position="3"/>
        <end position="90"/>
    </location>
</feature>
<comment type="catalytic activity">
    <reaction evidence="4 5 6">
        <text>an acyl phosphate + H2O = a carboxylate + phosphate + H(+)</text>
        <dbReference type="Rhea" id="RHEA:14965"/>
        <dbReference type="ChEBI" id="CHEBI:15377"/>
        <dbReference type="ChEBI" id="CHEBI:15378"/>
        <dbReference type="ChEBI" id="CHEBI:29067"/>
        <dbReference type="ChEBI" id="CHEBI:43474"/>
        <dbReference type="ChEBI" id="CHEBI:59918"/>
        <dbReference type="EC" id="3.6.1.7"/>
    </reaction>
</comment>
<keyword evidence="5 6" id="KW-0378">Hydrolase</keyword>